<dbReference type="EMBL" id="MT145178">
    <property type="protein sequence ID" value="QJI04421.1"/>
    <property type="molecule type" value="Genomic_DNA"/>
</dbReference>
<gene>
    <name evidence="1" type="ORF">TM448B08348_0004</name>
</gene>
<sequence>MTESAKQMRQRHQQELNELQAICPHTEGEWMPYCWAPGHYSGDIKVCKFCEKILERKPYEAVSHTLTSTGGSYALNS</sequence>
<name>A0A6M3Y2B4_9ZZZZ</name>
<reference evidence="1" key="1">
    <citation type="submission" date="2020-03" db="EMBL/GenBank/DDBJ databases">
        <title>The deep terrestrial virosphere.</title>
        <authorList>
            <person name="Holmfeldt K."/>
            <person name="Nilsson E."/>
            <person name="Simone D."/>
            <person name="Lopez-Fernandez M."/>
            <person name="Wu X."/>
            <person name="de Brujin I."/>
            <person name="Lundin D."/>
            <person name="Andersson A."/>
            <person name="Bertilsson S."/>
            <person name="Dopson M."/>
        </authorList>
    </citation>
    <scope>NUCLEOTIDE SEQUENCE</scope>
    <source>
        <strain evidence="1">TM448B08348</strain>
    </source>
</reference>
<protein>
    <submittedName>
        <fullName evidence="1">Uncharacterized protein</fullName>
    </submittedName>
</protein>
<organism evidence="1">
    <name type="scientific">viral metagenome</name>
    <dbReference type="NCBI Taxonomy" id="1070528"/>
    <lineage>
        <taxon>unclassified sequences</taxon>
        <taxon>metagenomes</taxon>
        <taxon>organismal metagenomes</taxon>
    </lineage>
</organism>
<evidence type="ECO:0000313" key="1">
    <source>
        <dbReference type="EMBL" id="QJI04421.1"/>
    </source>
</evidence>
<dbReference type="AlphaFoldDB" id="A0A6M3Y2B4"/>
<accession>A0A6M3Y2B4</accession>
<proteinExistence type="predicted"/>